<dbReference type="EMBL" id="JBHSBL010000020">
    <property type="protein sequence ID" value="MFC4069304.1"/>
    <property type="molecule type" value="Genomic_DNA"/>
</dbReference>
<dbReference type="PIRSF" id="PIRSF000103">
    <property type="entry name" value="HIBADH"/>
    <property type="match status" value="1"/>
</dbReference>
<accession>A0ABV8IZD1</accession>
<evidence type="ECO:0000256" key="2">
    <source>
        <dbReference type="ARBA" id="ARBA00023002"/>
    </source>
</evidence>
<dbReference type="Proteomes" id="UP001595867">
    <property type="component" value="Unassembled WGS sequence"/>
</dbReference>
<organism evidence="6 7">
    <name type="scientific">Actinoplanes subglobosus</name>
    <dbReference type="NCBI Taxonomy" id="1547892"/>
    <lineage>
        <taxon>Bacteria</taxon>
        <taxon>Bacillati</taxon>
        <taxon>Actinomycetota</taxon>
        <taxon>Actinomycetes</taxon>
        <taxon>Micromonosporales</taxon>
        <taxon>Micromonosporaceae</taxon>
        <taxon>Actinoplanes</taxon>
    </lineage>
</organism>
<dbReference type="Gene3D" id="3.40.50.720">
    <property type="entry name" value="NAD(P)-binding Rossmann-like Domain"/>
    <property type="match status" value="1"/>
</dbReference>
<dbReference type="InterPro" id="IPR013328">
    <property type="entry name" value="6PGD_dom2"/>
</dbReference>
<proteinExistence type="inferred from homology"/>
<name>A0ABV8IZD1_9ACTN</name>
<feature type="region of interest" description="Disordered" evidence="3">
    <location>
        <begin position="1"/>
        <end position="35"/>
    </location>
</feature>
<comment type="caution">
    <text evidence="6">The sequence shown here is derived from an EMBL/GenBank/DDBJ whole genome shotgun (WGS) entry which is preliminary data.</text>
</comment>
<keyword evidence="2" id="KW-0560">Oxidoreductase</keyword>
<dbReference type="InterPro" id="IPR008927">
    <property type="entry name" value="6-PGluconate_DH-like_C_sf"/>
</dbReference>
<evidence type="ECO:0000259" key="5">
    <source>
        <dbReference type="Pfam" id="PF09130"/>
    </source>
</evidence>
<evidence type="ECO:0000259" key="4">
    <source>
        <dbReference type="Pfam" id="PF03446"/>
    </source>
</evidence>
<dbReference type="Gene3D" id="1.10.1040.10">
    <property type="entry name" value="N-(1-d-carboxylethyl)-l-norvaline Dehydrogenase, domain 2"/>
    <property type="match status" value="1"/>
</dbReference>
<keyword evidence="7" id="KW-1185">Reference proteome</keyword>
<gene>
    <name evidence="6" type="ORF">ACFO0C_30650</name>
</gene>
<evidence type="ECO:0000313" key="6">
    <source>
        <dbReference type="EMBL" id="MFC4069304.1"/>
    </source>
</evidence>
<dbReference type="InterPro" id="IPR006115">
    <property type="entry name" value="6PGDH_NADP-bd"/>
</dbReference>
<feature type="domain" description="6-phosphogluconate dehydrogenase NADP-binding" evidence="4">
    <location>
        <begin position="43"/>
        <end position="136"/>
    </location>
</feature>
<evidence type="ECO:0000313" key="7">
    <source>
        <dbReference type="Proteomes" id="UP001595867"/>
    </source>
</evidence>
<reference evidence="7" key="1">
    <citation type="journal article" date="2019" name="Int. J. Syst. Evol. Microbiol.">
        <title>The Global Catalogue of Microorganisms (GCM) 10K type strain sequencing project: providing services to taxonomists for standard genome sequencing and annotation.</title>
        <authorList>
            <consortium name="The Broad Institute Genomics Platform"/>
            <consortium name="The Broad Institute Genome Sequencing Center for Infectious Disease"/>
            <person name="Wu L."/>
            <person name="Ma J."/>
        </authorList>
    </citation>
    <scope>NUCLEOTIDE SEQUENCE [LARGE SCALE GENOMIC DNA]</scope>
    <source>
        <strain evidence="7">TBRC 5832</strain>
    </source>
</reference>
<dbReference type="InterPro" id="IPR015815">
    <property type="entry name" value="HIBADH-related"/>
</dbReference>
<evidence type="ECO:0000256" key="3">
    <source>
        <dbReference type="SAM" id="MobiDB-lite"/>
    </source>
</evidence>
<dbReference type="SUPFAM" id="SSF48179">
    <property type="entry name" value="6-phosphogluconate dehydrogenase C-terminal domain-like"/>
    <property type="match status" value="1"/>
</dbReference>
<feature type="domain" description="Phosphogluconate dehydrogenase NAD-binding putative C-terminal" evidence="5">
    <location>
        <begin position="219"/>
        <end position="288"/>
    </location>
</feature>
<dbReference type="InterPro" id="IPR015814">
    <property type="entry name" value="Pgluconate_DH_NAD-bd_C"/>
</dbReference>
<protein>
    <submittedName>
        <fullName evidence="6">DUF1932 domain-containing protein</fullName>
    </submittedName>
</protein>
<feature type="compositionally biased region" description="Low complexity" evidence="3">
    <location>
        <begin position="1"/>
        <end position="27"/>
    </location>
</feature>
<comment type="similarity">
    <text evidence="1">Belongs to the HIBADH-related family.</text>
</comment>
<dbReference type="SUPFAM" id="SSF51735">
    <property type="entry name" value="NAD(P)-binding Rossmann-fold domains"/>
    <property type="match status" value="1"/>
</dbReference>
<evidence type="ECO:0000256" key="1">
    <source>
        <dbReference type="ARBA" id="ARBA00009080"/>
    </source>
</evidence>
<dbReference type="Pfam" id="PF09130">
    <property type="entry name" value="DUF1932"/>
    <property type="match status" value="1"/>
</dbReference>
<dbReference type="Pfam" id="PF03446">
    <property type="entry name" value="NAD_binding_2"/>
    <property type="match status" value="1"/>
</dbReference>
<sequence length="296" mass="29479">MTVPATRGPDDPATPAPAGAGSGADPRPVSDGSAGAAGDRPVIAVLGLGEAGSLIAADLVAAGAIVRGHDPEVAAPAGVLAADSDAAAVDGAAIVLSVNSAADATDALRDALPALATGAIWADLNTATPGLKDRLAVLGGQTARVVDVALMSPVPGRGLRTPMTASGPAAAELAAVLGRFGASVEVLDGPVGAAATRKLLRSVFYKGMAAAVTEALEAARAAGLEEWLSGNIRDELVRSNADTLDRLVDGSRRHAVRRREEMAAATELLTDLGIPPRIAPAARDVLEALARQQTAS</sequence>
<dbReference type="RefSeq" id="WP_378070188.1">
    <property type="nucleotide sequence ID" value="NZ_JBHSBL010000020.1"/>
</dbReference>
<dbReference type="InterPro" id="IPR036291">
    <property type="entry name" value="NAD(P)-bd_dom_sf"/>
</dbReference>